<dbReference type="Proteomes" id="UP000564573">
    <property type="component" value="Unassembled WGS sequence"/>
</dbReference>
<sequence>MSTSRSGESTGSPTHPPLLPERKPPGAMPAFAPLYMPGTEEVALRWMSVTYPVSQNVAAAVLPRPLSAPRDPEVIIWIAEFLGARFTDDRGNVEARPAYMQGGVNLECLHGDLRGAYALETFVEGLNHGILGREMFGLPKKQVTEARLKARPGGVEFGITDALGHELLRGSARDAVEGNCPAPPWFETQFTAKLIPRADGPGYDFARLVQIPFQLSPAGPFREGEAELEWRPSSRDPLHLLAPTGPAHAVWGPAELAIDYGTYVAELDPNTLPVYGTPGW</sequence>
<evidence type="ECO:0000313" key="3">
    <source>
        <dbReference type="Proteomes" id="UP000564573"/>
    </source>
</evidence>
<protein>
    <submittedName>
        <fullName evidence="2">Acetoacetate decarboxylase</fullName>
        <ecNumber evidence="2">4.1.1.4</ecNumber>
    </submittedName>
</protein>
<feature type="region of interest" description="Disordered" evidence="1">
    <location>
        <begin position="1"/>
        <end position="23"/>
    </location>
</feature>
<keyword evidence="2" id="KW-0456">Lyase</keyword>
<dbReference type="EC" id="4.1.1.4" evidence="2"/>
<organism evidence="2 3">
    <name type="scientific">Prauserella sediminis</name>
    <dbReference type="NCBI Taxonomy" id="577680"/>
    <lineage>
        <taxon>Bacteria</taxon>
        <taxon>Bacillati</taxon>
        <taxon>Actinomycetota</taxon>
        <taxon>Actinomycetes</taxon>
        <taxon>Pseudonocardiales</taxon>
        <taxon>Pseudonocardiaceae</taxon>
        <taxon>Prauserella</taxon>
        <taxon>Prauserella salsuginis group</taxon>
    </lineage>
</organism>
<dbReference type="AlphaFoldDB" id="A0A839XXL5"/>
<dbReference type="InterPro" id="IPR023375">
    <property type="entry name" value="ADC_dom_sf"/>
</dbReference>
<evidence type="ECO:0000313" key="2">
    <source>
        <dbReference type="EMBL" id="MBB3664515.1"/>
    </source>
</evidence>
<proteinExistence type="predicted"/>
<gene>
    <name evidence="2" type="ORF">FB384_003419</name>
</gene>
<dbReference type="SUPFAM" id="SSF160104">
    <property type="entry name" value="Acetoacetate decarboxylase-like"/>
    <property type="match status" value="1"/>
</dbReference>
<evidence type="ECO:0000256" key="1">
    <source>
        <dbReference type="SAM" id="MobiDB-lite"/>
    </source>
</evidence>
<feature type="compositionally biased region" description="Polar residues" evidence="1">
    <location>
        <begin position="1"/>
        <end position="13"/>
    </location>
</feature>
<dbReference type="Pfam" id="PF06314">
    <property type="entry name" value="ADC"/>
    <property type="match status" value="1"/>
</dbReference>
<accession>A0A839XXL5</accession>
<keyword evidence="3" id="KW-1185">Reference proteome</keyword>
<name>A0A839XXL5_9PSEU</name>
<reference evidence="2 3" key="1">
    <citation type="submission" date="2020-08" db="EMBL/GenBank/DDBJ databases">
        <title>Sequencing the genomes of 1000 actinobacteria strains.</title>
        <authorList>
            <person name="Klenk H.-P."/>
        </authorList>
    </citation>
    <scope>NUCLEOTIDE SEQUENCE [LARGE SCALE GENOMIC DNA]</scope>
    <source>
        <strain evidence="2 3">DSM 45267</strain>
    </source>
</reference>
<dbReference type="GO" id="GO:0047602">
    <property type="term" value="F:acetoacetate decarboxylase activity"/>
    <property type="evidence" value="ECO:0007669"/>
    <property type="project" value="UniProtKB-EC"/>
</dbReference>
<dbReference type="EMBL" id="JACIBS010000001">
    <property type="protein sequence ID" value="MBB3664515.1"/>
    <property type="molecule type" value="Genomic_DNA"/>
</dbReference>
<dbReference type="InterPro" id="IPR010451">
    <property type="entry name" value="Acetoacetate_decarboxylase"/>
</dbReference>
<comment type="caution">
    <text evidence="2">The sequence shown here is derived from an EMBL/GenBank/DDBJ whole genome shotgun (WGS) entry which is preliminary data.</text>
</comment>
<dbReference type="Gene3D" id="2.40.400.10">
    <property type="entry name" value="Acetoacetate decarboxylase-like"/>
    <property type="match status" value="1"/>
</dbReference>
<dbReference type="RefSeq" id="WP_221212762.1">
    <property type="nucleotide sequence ID" value="NZ_JACIBS010000001.1"/>
</dbReference>